<dbReference type="Pfam" id="PF16976">
    <property type="entry name" value="RcpC"/>
    <property type="match status" value="1"/>
</dbReference>
<feature type="domain" description="Flp pilus assembly protein RcpC/CpaB" evidence="1">
    <location>
        <begin position="119"/>
        <end position="230"/>
    </location>
</feature>
<dbReference type="PATRIC" id="fig|80852.17.peg.3671"/>
<dbReference type="KEGG" id="awd:AWOD_II_0880"/>
<evidence type="ECO:0000259" key="1">
    <source>
        <dbReference type="Pfam" id="PF16976"/>
    </source>
</evidence>
<dbReference type="InterPro" id="IPR031571">
    <property type="entry name" value="RcpC_dom"/>
</dbReference>
<dbReference type="GeneID" id="28543134"/>
<dbReference type="HOGENOM" id="CLU_088598_0_0_6"/>
<dbReference type="AlphaFoldDB" id="A0A090K1C7"/>
<dbReference type="OrthoDB" id="6400671at2"/>
<dbReference type="STRING" id="80852.AWOD_II_0880"/>
<gene>
    <name evidence="2" type="primary">rcpC</name>
    <name evidence="2" type="ORF">AWOD_II_0880</name>
</gene>
<dbReference type="EMBL" id="LN554847">
    <property type="protein sequence ID" value="CED57503.1"/>
    <property type="molecule type" value="Genomic_DNA"/>
</dbReference>
<evidence type="ECO:0000313" key="2">
    <source>
        <dbReference type="EMBL" id="CED57503.1"/>
    </source>
</evidence>
<sequence length="268" mass="29443">MRTKAIIAVAILAILFGLYGLAGSLKPPKVVTNAVIEIQKEKTIKVWFVKQDVRLGELLQRNALELKIIKESEANQLAITDDININFDEKAVYNRDILKGAPLFPEDIISSQDVGFVDLVISPNKVPFAIKVNHSDIVGGVINYGSHIDVLALAAGGSKLSLDNSELGSNQFKSVSVSPVLINIKVLQVQRRTLETHSTDNSLEEIHIVLELTRKQVAKMTVAKHIAEIEIHKSIGQYKLSDLTADAGDVLADYKAVKEFRANEVTIK</sequence>
<reference evidence="3" key="1">
    <citation type="submission" date="2014-09" db="EMBL/GenBank/DDBJ databases">
        <authorList>
            <person name="Hjerde E."/>
        </authorList>
    </citation>
    <scope>NUCLEOTIDE SEQUENCE [LARGE SCALE GENOMIC DNA]</scope>
    <source>
        <strain evidence="3">06/09/139</strain>
    </source>
</reference>
<dbReference type="NCBIfam" id="TIGR03177">
    <property type="entry name" value="pilus_cpaB"/>
    <property type="match status" value="1"/>
</dbReference>
<name>A0A090K1C7_9GAMM</name>
<accession>A0A090K1C7</accession>
<organism evidence="2 3">
    <name type="scientific">Aliivibrio wodanis</name>
    <dbReference type="NCBI Taxonomy" id="80852"/>
    <lineage>
        <taxon>Bacteria</taxon>
        <taxon>Pseudomonadati</taxon>
        <taxon>Pseudomonadota</taxon>
        <taxon>Gammaproteobacteria</taxon>
        <taxon>Vibrionales</taxon>
        <taxon>Vibrionaceae</taxon>
        <taxon>Aliivibrio</taxon>
    </lineage>
</organism>
<keyword evidence="3" id="KW-1185">Reference proteome</keyword>
<proteinExistence type="predicted"/>
<evidence type="ECO:0000313" key="3">
    <source>
        <dbReference type="Proteomes" id="UP000032427"/>
    </source>
</evidence>
<dbReference type="Proteomes" id="UP000032427">
    <property type="component" value="Chromosome 2"/>
</dbReference>
<protein>
    <submittedName>
        <fullName evidence="2">Putative Flp pilus assembly protein</fullName>
    </submittedName>
</protein>
<dbReference type="InterPro" id="IPR017592">
    <property type="entry name" value="Pilus_assmbl_Flp-typ_CpaB"/>
</dbReference>